<dbReference type="EMBL" id="JADQBC010000046">
    <property type="protein sequence ID" value="MBR8827871.1"/>
    <property type="molecule type" value="Genomic_DNA"/>
</dbReference>
<organism evidence="2 3">
    <name type="scientific">Gomphosphaeria aponina SAG 52.96 = DSM 107014</name>
    <dbReference type="NCBI Taxonomy" id="1521640"/>
    <lineage>
        <taxon>Bacteria</taxon>
        <taxon>Bacillati</taxon>
        <taxon>Cyanobacteriota</taxon>
        <taxon>Cyanophyceae</taxon>
        <taxon>Oscillatoriophycideae</taxon>
        <taxon>Chroococcales</taxon>
        <taxon>Gomphosphaeriaceae</taxon>
        <taxon>Gomphosphaeria</taxon>
    </lineage>
</organism>
<evidence type="ECO:0000313" key="3">
    <source>
        <dbReference type="Proteomes" id="UP000767446"/>
    </source>
</evidence>
<dbReference type="AlphaFoldDB" id="A0A941GWI0"/>
<dbReference type="SUPFAM" id="SSF88659">
    <property type="entry name" value="Sigma3 and sigma4 domains of RNA polymerase sigma factors"/>
    <property type="match status" value="1"/>
</dbReference>
<reference evidence="2" key="1">
    <citation type="submission" date="2021-02" db="EMBL/GenBank/DDBJ databases">
        <title>Metagenome analyses of Stigonema ocellatum DSM 106950, Chlorogloea purpurea SAG 13.99 and Gomphosphaeria aponina DSM 107014.</title>
        <authorList>
            <person name="Marter P."/>
            <person name="Huang S."/>
        </authorList>
    </citation>
    <scope>NUCLEOTIDE SEQUENCE</scope>
    <source>
        <strain evidence="2">JP213</strain>
    </source>
</reference>
<dbReference type="InterPro" id="IPR014284">
    <property type="entry name" value="RNA_pol_sigma-70_dom"/>
</dbReference>
<dbReference type="GO" id="GO:0003700">
    <property type="term" value="F:DNA-binding transcription factor activity"/>
    <property type="evidence" value="ECO:0007669"/>
    <property type="project" value="InterPro"/>
</dbReference>
<sequence length="391" mass="45564">MRRNEKPERDASKYFTEYLTIQDGDRVFSLSQGNLTKNMKELVKLYAAENREFWAEYFYSNKADPLARKHLQAYLFHVAYWAAKIVHRQLKAFQHYPQVQYDLADLLQIGSEFVMDLEKFFHKFDPQQPIERYVFKRIEGKIRDVVFDGNAKCLKYSDWSLLKQCSKKTLKTALETCYREPLVTNHLLAWQCFKEVYTTCRTNGRKALPAPNAEQLQKMAKIYNKSQPSELVENPPQPPEARGGNIDDNKILQYFNNCIKALREYHFLLPKEEISPDDLLDNLAMKDAADDLHKLLHEHIENLNETTAGIFTLKYGQGLSDRSIAPLLKVNPSTVYRRHQPAKQKLLTTIVHWAKEQYGVTPDSKVVDDVLPDLLLNYYQNKPSRLAQKVS</sequence>
<dbReference type="NCBIfam" id="TIGR02937">
    <property type="entry name" value="sigma70-ECF"/>
    <property type="match status" value="1"/>
</dbReference>
<protein>
    <submittedName>
        <fullName evidence="2">Sigma-70 family RNA polymerase sigma factor</fullName>
    </submittedName>
</protein>
<gene>
    <name evidence="2" type="ORF">DSM107014_08210</name>
</gene>
<dbReference type="Proteomes" id="UP000767446">
    <property type="component" value="Unassembled WGS sequence"/>
</dbReference>
<dbReference type="GO" id="GO:0006352">
    <property type="term" value="P:DNA-templated transcription initiation"/>
    <property type="evidence" value="ECO:0007669"/>
    <property type="project" value="InterPro"/>
</dbReference>
<comment type="caution">
    <text evidence="2">The sequence shown here is derived from an EMBL/GenBank/DDBJ whole genome shotgun (WGS) entry which is preliminary data.</text>
</comment>
<proteinExistence type="predicted"/>
<evidence type="ECO:0000256" key="1">
    <source>
        <dbReference type="SAM" id="MobiDB-lite"/>
    </source>
</evidence>
<accession>A0A941GWI0</accession>
<evidence type="ECO:0000313" key="2">
    <source>
        <dbReference type="EMBL" id="MBR8827871.1"/>
    </source>
</evidence>
<dbReference type="InterPro" id="IPR036388">
    <property type="entry name" value="WH-like_DNA-bd_sf"/>
</dbReference>
<name>A0A941GWI0_9CHRO</name>
<dbReference type="Gene3D" id="1.10.10.10">
    <property type="entry name" value="Winged helix-like DNA-binding domain superfamily/Winged helix DNA-binding domain"/>
    <property type="match status" value="1"/>
</dbReference>
<feature type="region of interest" description="Disordered" evidence="1">
    <location>
        <begin position="227"/>
        <end position="246"/>
    </location>
</feature>
<dbReference type="InterPro" id="IPR013324">
    <property type="entry name" value="RNA_pol_sigma_r3/r4-like"/>
</dbReference>